<organism evidence="2">
    <name type="scientific">freshwater metagenome</name>
    <dbReference type="NCBI Taxonomy" id="449393"/>
    <lineage>
        <taxon>unclassified sequences</taxon>
        <taxon>metagenomes</taxon>
        <taxon>ecological metagenomes</taxon>
    </lineage>
</organism>
<evidence type="ECO:0000259" key="1">
    <source>
        <dbReference type="Pfam" id="PF01402"/>
    </source>
</evidence>
<dbReference type="GO" id="GO:0006355">
    <property type="term" value="P:regulation of DNA-templated transcription"/>
    <property type="evidence" value="ECO:0007669"/>
    <property type="project" value="InterPro"/>
</dbReference>
<name>A0A6J6SHR4_9ZZZZ</name>
<dbReference type="Pfam" id="PF01402">
    <property type="entry name" value="RHH_1"/>
    <property type="match status" value="1"/>
</dbReference>
<proteinExistence type="predicted"/>
<dbReference type="InterPro" id="IPR002145">
    <property type="entry name" value="CopG"/>
</dbReference>
<sequence length="85" mass="9492">MSDVQAEGLRALAQETGRSQQDLIREALSEYVRTYRLRGFPPEVRHLLTPGRMASLQAHSRPLLLLADGMTSDDILAEERGLNDS</sequence>
<protein>
    <submittedName>
        <fullName evidence="2">Unannotated protein</fullName>
    </submittedName>
</protein>
<gene>
    <name evidence="2" type="ORF">UFOPK2786_00403</name>
</gene>
<evidence type="ECO:0000313" key="2">
    <source>
        <dbReference type="EMBL" id="CAB4734476.1"/>
    </source>
</evidence>
<dbReference type="EMBL" id="CAEZYW010000040">
    <property type="protein sequence ID" value="CAB4734476.1"/>
    <property type="molecule type" value="Genomic_DNA"/>
</dbReference>
<dbReference type="AlphaFoldDB" id="A0A6J6SHR4"/>
<accession>A0A6J6SHR4</accession>
<feature type="domain" description="Ribbon-helix-helix protein CopG" evidence="1">
    <location>
        <begin position="5"/>
        <end position="34"/>
    </location>
</feature>
<reference evidence="2" key="1">
    <citation type="submission" date="2020-05" db="EMBL/GenBank/DDBJ databases">
        <authorList>
            <person name="Chiriac C."/>
            <person name="Salcher M."/>
            <person name="Ghai R."/>
            <person name="Kavagutti S V."/>
        </authorList>
    </citation>
    <scope>NUCLEOTIDE SEQUENCE</scope>
</reference>